<dbReference type="EMBL" id="KB445571">
    <property type="protein sequence ID" value="EMD94791.1"/>
    <property type="molecule type" value="Genomic_DNA"/>
</dbReference>
<dbReference type="HOGENOM" id="CLU_2873747_0_0_1"/>
<evidence type="ECO:0000313" key="2">
    <source>
        <dbReference type="Proteomes" id="UP000016936"/>
    </source>
</evidence>
<feature type="non-terminal residue" evidence="1">
    <location>
        <position position="64"/>
    </location>
</feature>
<proteinExistence type="predicted"/>
<reference evidence="2" key="2">
    <citation type="journal article" date="2013" name="PLoS Genet.">
        <title>Comparative genome structure, secondary metabolite, and effector coding capacity across Cochliobolus pathogens.</title>
        <authorList>
            <person name="Condon B.J."/>
            <person name="Leng Y."/>
            <person name="Wu D."/>
            <person name="Bushley K.E."/>
            <person name="Ohm R.A."/>
            <person name="Otillar R."/>
            <person name="Martin J."/>
            <person name="Schackwitz W."/>
            <person name="Grimwood J."/>
            <person name="MohdZainudin N."/>
            <person name="Xue C."/>
            <person name="Wang R."/>
            <person name="Manning V.A."/>
            <person name="Dhillon B."/>
            <person name="Tu Z.J."/>
            <person name="Steffenson B.J."/>
            <person name="Salamov A."/>
            <person name="Sun H."/>
            <person name="Lowry S."/>
            <person name="LaButti K."/>
            <person name="Han J."/>
            <person name="Copeland A."/>
            <person name="Lindquist E."/>
            <person name="Barry K."/>
            <person name="Schmutz J."/>
            <person name="Baker S.E."/>
            <person name="Ciuffetti L.M."/>
            <person name="Grigoriev I.V."/>
            <person name="Zhong S."/>
            <person name="Turgeon B.G."/>
        </authorList>
    </citation>
    <scope>NUCLEOTIDE SEQUENCE [LARGE SCALE GENOMIC DNA]</scope>
    <source>
        <strain evidence="2">C5 / ATCC 48332 / race O</strain>
    </source>
</reference>
<name>M2UMF7_COCH5</name>
<dbReference type="Proteomes" id="UP000016936">
    <property type="component" value="Unassembled WGS sequence"/>
</dbReference>
<organism evidence="1 2">
    <name type="scientific">Cochliobolus heterostrophus (strain C5 / ATCC 48332 / race O)</name>
    <name type="common">Southern corn leaf blight fungus</name>
    <name type="synonym">Bipolaris maydis</name>
    <dbReference type="NCBI Taxonomy" id="701091"/>
    <lineage>
        <taxon>Eukaryota</taxon>
        <taxon>Fungi</taxon>
        <taxon>Dikarya</taxon>
        <taxon>Ascomycota</taxon>
        <taxon>Pezizomycotina</taxon>
        <taxon>Dothideomycetes</taxon>
        <taxon>Pleosporomycetidae</taxon>
        <taxon>Pleosporales</taxon>
        <taxon>Pleosporineae</taxon>
        <taxon>Pleosporaceae</taxon>
        <taxon>Bipolaris</taxon>
    </lineage>
</organism>
<sequence>MEEARRLGNVCACEWAGRREGRCGSDVGKCTTSKNWETRWVEGPDGLDINTALTRRLLGQWSPM</sequence>
<dbReference type="AlphaFoldDB" id="M2UMF7"/>
<keyword evidence="2" id="KW-1185">Reference proteome</keyword>
<accession>M2UMF7</accession>
<reference evidence="1 2" key="1">
    <citation type="journal article" date="2012" name="PLoS Pathog.">
        <title>Diverse lifestyles and strategies of plant pathogenesis encoded in the genomes of eighteen Dothideomycetes fungi.</title>
        <authorList>
            <person name="Ohm R.A."/>
            <person name="Feau N."/>
            <person name="Henrissat B."/>
            <person name="Schoch C.L."/>
            <person name="Horwitz B.A."/>
            <person name="Barry K.W."/>
            <person name="Condon B.J."/>
            <person name="Copeland A.C."/>
            <person name="Dhillon B."/>
            <person name="Glaser F."/>
            <person name="Hesse C.N."/>
            <person name="Kosti I."/>
            <person name="LaButti K."/>
            <person name="Lindquist E.A."/>
            <person name="Lucas S."/>
            <person name="Salamov A.A."/>
            <person name="Bradshaw R.E."/>
            <person name="Ciuffetti L."/>
            <person name="Hamelin R.C."/>
            <person name="Kema G.H.J."/>
            <person name="Lawrence C."/>
            <person name="Scott J.A."/>
            <person name="Spatafora J.W."/>
            <person name="Turgeon B.G."/>
            <person name="de Wit P.J.G.M."/>
            <person name="Zhong S."/>
            <person name="Goodwin S.B."/>
            <person name="Grigoriev I.V."/>
        </authorList>
    </citation>
    <scope>NUCLEOTIDE SEQUENCE [LARGE SCALE GENOMIC DNA]</scope>
    <source>
        <strain evidence="2">C5 / ATCC 48332 / race O</strain>
    </source>
</reference>
<gene>
    <name evidence="1" type="ORF">COCHEDRAFT_1019780</name>
</gene>
<evidence type="ECO:0000313" key="1">
    <source>
        <dbReference type="EMBL" id="EMD94791.1"/>
    </source>
</evidence>
<protein>
    <submittedName>
        <fullName evidence="1">Uncharacterized protein</fullName>
    </submittedName>
</protein>